<feature type="region of interest" description="Disordered" evidence="3">
    <location>
        <begin position="558"/>
        <end position="584"/>
    </location>
</feature>
<keyword evidence="6" id="KW-1185">Reference proteome</keyword>
<keyword evidence="1 2" id="KW-0694">RNA-binding</keyword>
<evidence type="ECO:0000256" key="3">
    <source>
        <dbReference type="SAM" id="MobiDB-lite"/>
    </source>
</evidence>
<dbReference type="Gene3D" id="3.30.70.330">
    <property type="match status" value="1"/>
</dbReference>
<dbReference type="PROSITE" id="PS50102">
    <property type="entry name" value="RRM"/>
    <property type="match status" value="1"/>
</dbReference>
<proteinExistence type="predicted"/>
<name>A0AAV5CWU7_ELECO</name>
<dbReference type="InterPro" id="IPR035979">
    <property type="entry name" value="RBD_domain_sf"/>
</dbReference>
<sequence>MPTEQRRHMAPFHLPTESESSFFTDELRLRTERQVGILKQGCFPENVDNFSLALGNKSLVSSPLENIKPIGVKVVNQLDNMQPYKLIDQKTSFVDDKLLDETRHFDLPPSRWRDDQDPALQPDSFTKALAFPLDGRRGNLNGTENERELFSSSLPDIFDKKIRLTPNSGVSGELAEKVNRNHADDEPFELTKEVEAQIIGNLLPDDDDLLSGVIDSIGYTTQTNNQDDTDDDIFYTGGGMELEGDDKSKLSEVNGGINNGQTRLNGHLSGENTYGGPPSRTLLVRNIDNSVEDYELKLIFEQYGDICTLYVDRKHHDFVVISYYDVRSAENALKGLQGKPLGHRKLDMLLQSKGSVNMTPIMSTGLENGTIRSSRVQAPTNQFREGRFLDLASIAIKSISSPVGITSAGTQSNHSTHAELSHSLGRMNEHTNGHMNYGFQEISTFPHSLPESQSGLNSVIPYNLGAITPTGTGEAMTFNGKRWEKFNSEKVASLAYARIQGKSALIAHFQNSSLMNEDKRCRPIIFHSDGPKAGDQEPFPVGTNVRTRPGRARILSWEENGTRPKRGSETPGYIARDTEPTVVA</sequence>
<evidence type="ECO:0000313" key="5">
    <source>
        <dbReference type="EMBL" id="GJN03089.1"/>
    </source>
</evidence>
<dbReference type="InterPro" id="IPR012677">
    <property type="entry name" value="Nucleotide-bd_a/b_plait_sf"/>
</dbReference>
<gene>
    <name evidence="5" type="primary">ga20498</name>
    <name evidence="5" type="ORF">PR202_ga20498</name>
</gene>
<dbReference type="Proteomes" id="UP001054889">
    <property type="component" value="Unassembled WGS sequence"/>
</dbReference>
<dbReference type="AlphaFoldDB" id="A0AAV5CWU7"/>
<feature type="domain" description="RRM" evidence="4">
    <location>
        <begin position="280"/>
        <end position="353"/>
    </location>
</feature>
<dbReference type="Pfam" id="PF00076">
    <property type="entry name" value="RRM_1"/>
    <property type="match status" value="1"/>
</dbReference>
<accession>A0AAV5CWU7</accession>
<dbReference type="SUPFAM" id="SSF54928">
    <property type="entry name" value="RNA-binding domain, RBD"/>
    <property type="match status" value="1"/>
</dbReference>
<reference evidence="5" key="2">
    <citation type="submission" date="2021-12" db="EMBL/GenBank/DDBJ databases">
        <title>Resequencing data analysis of finger millet.</title>
        <authorList>
            <person name="Hatakeyama M."/>
            <person name="Aluri S."/>
            <person name="Balachadran M.T."/>
            <person name="Sivarajan S.R."/>
            <person name="Poveda L."/>
            <person name="Shimizu-Inatsugi R."/>
            <person name="Schlapbach R."/>
            <person name="Sreeman S.M."/>
            <person name="Shimizu K.K."/>
        </authorList>
    </citation>
    <scope>NUCLEOTIDE SEQUENCE</scope>
</reference>
<protein>
    <recommendedName>
        <fullName evidence="4">RRM domain-containing protein</fullName>
    </recommendedName>
</protein>
<comment type="caution">
    <text evidence="5">The sequence shown here is derived from an EMBL/GenBank/DDBJ whole genome shotgun (WGS) entry which is preliminary data.</text>
</comment>
<dbReference type="GO" id="GO:0003723">
    <property type="term" value="F:RNA binding"/>
    <property type="evidence" value="ECO:0007669"/>
    <property type="project" value="UniProtKB-UniRule"/>
</dbReference>
<dbReference type="SMART" id="SM00360">
    <property type="entry name" value="RRM"/>
    <property type="match status" value="1"/>
</dbReference>
<dbReference type="PANTHER" id="PTHR23189">
    <property type="entry name" value="RNA RECOGNITION MOTIF-CONTAINING"/>
    <property type="match status" value="1"/>
</dbReference>
<organism evidence="5 6">
    <name type="scientific">Eleusine coracana subsp. coracana</name>
    <dbReference type="NCBI Taxonomy" id="191504"/>
    <lineage>
        <taxon>Eukaryota</taxon>
        <taxon>Viridiplantae</taxon>
        <taxon>Streptophyta</taxon>
        <taxon>Embryophyta</taxon>
        <taxon>Tracheophyta</taxon>
        <taxon>Spermatophyta</taxon>
        <taxon>Magnoliopsida</taxon>
        <taxon>Liliopsida</taxon>
        <taxon>Poales</taxon>
        <taxon>Poaceae</taxon>
        <taxon>PACMAD clade</taxon>
        <taxon>Chloridoideae</taxon>
        <taxon>Cynodonteae</taxon>
        <taxon>Eleusininae</taxon>
        <taxon>Eleusine</taxon>
    </lineage>
</organism>
<reference evidence="5" key="1">
    <citation type="journal article" date="2018" name="DNA Res.">
        <title>Multiple hybrid de novo genome assembly of finger millet, an orphan allotetraploid crop.</title>
        <authorList>
            <person name="Hatakeyama M."/>
            <person name="Aluri S."/>
            <person name="Balachadran M.T."/>
            <person name="Sivarajan S.R."/>
            <person name="Patrignani A."/>
            <person name="Gruter S."/>
            <person name="Poveda L."/>
            <person name="Shimizu-Inatsugi R."/>
            <person name="Baeten J."/>
            <person name="Francoijs K.J."/>
            <person name="Nataraja K.N."/>
            <person name="Reddy Y.A.N."/>
            <person name="Phadnis S."/>
            <person name="Ravikumar R.L."/>
            <person name="Schlapbach R."/>
            <person name="Sreeman S.M."/>
            <person name="Shimizu K.K."/>
        </authorList>
    </citation>
    <scope>NUCLEOTIDE SEQUENCE</scope>
</reference>
<dbReference type="InterPro" id="IPR007201">
    <property type="entry name" value="Mei2-like_Rrm_C"/>
</dbReference>
<dbReference type="InterPro" id="IPR000504">
    <property type="entry name" value="RRM_dom"/>
</dbReference>
<evidence type="ECO:0000259" key="4">
    <source>
        <dbReference type="PROSITE" id="PS50102"/>
    </source>
</evidence>
<dbReference type="EMBL" id="BQKI01000009">
    <property type="protein sequence ID" value="GJN03089.1"/>
    <property type="molecule type" value="Genomic_DNA"/>
</dbReference>
<evidence type="ECO:0000256" key="2">
    <source>
        <dbReference type="PROSITE-ProRule" id="PRU00176"/>
    </source>
</evidence>
<evidence type="ECO:0000313" key="6">
    <source>
        <dbReference type="Proteomes" id="UP001054889"/>
    </source>
</evidence>
<dbReference type="Pfam" id="PF04059">
    <property type="entry name" value="RRM_2"/>
    <property type="match status" value="1"/>
</dbReference>
<evidence type="ECO:0000256" key="1">
    <source>
        <dbReference type="ARBA" id="ARBA00022884"/>
    </source>
</evidence>